<evidence type="ECO:0000256" key="3">
    <source>
        <dbReference type="ARBA" id="ARBA00007592"/>
    </source>
</evidence>
<dbReference type="SUPFAM" id="SSF51569">
    <property type="entry name" value="Aldolase"/>
    <property type="match status" value="1"/>
</dbReference>
<dbReference type="NCBIfam" id="TIGR00674">
    <property type="entry name" value="dapA"/>
    <property type="match status" value="1"/>
</dbReference>
<name>A0A372NZH4_9SPHI</name>
<dbReference type="Proteomes" id="UP000264217">
    <property type="component" value="Unassembled WGS sequence"/>
</dbReference>
<keyword evidence="8 12" id="KW-0457">Lysine biosynthesis</keyword>
<dbReference type="GO" id="GO:0008840">
    <property type="term" value="F:4-hydroxy-tetrahydrodipicolinate synthase activity"/>
    <property type="evidence" value="ECO:0007669"/>
    <property type="project" value="UniProtKB-UniRule"/>
</dbReference>
<evidence type="ECO:0000256" key="11">
    <source>
        <dbReference type="ARBA" id="ARBA00047836"/>
    </source>
</evidence>
<evidence type="ECO:0000256" key="6">
    <source>
        <dbReference type="ARBA" id="ARBA00022605"/>
    </source>
</evidence>
<dbReference type="GO" id="GO:0019877">
    <property type="term" value="P:diaminopimelate biosynthetic process"/>
    <property type="evidence" value="ECO:0007669"/>
    <property type="project" value="UniProtKB-UniRule"/>
</dbReference>
<feature type="active site" description="Proton donor/acceptor" evidence="12 14">
    <location>
        <position position="135"/>
    </location>
</feature>
<comment type="similarity">
    <text evidence="3 12 13">Belongs to the DapA family.</text>
</comment>
<feature type="binding site" evidence="12 15">
    <location>
        <position position="47"/>
    </location>
    <ligand>
        <name>pyruvate</name>
        <dbReference type="ChEBI" id="CHEBI:15361"/>
    </ligand>
</feature>
<comment type="subunit">
    <text evidence="12">Homotetramer; dimer of dimers.</text>
</comment>
<dbReference type="Gene3D" id="3.20.20.70">
    <property type="entry name" value="Aldolase class I"/>
    <property type="match status" value="1"/>
</dbReference>
<dbReference type="RefSeq" id="WP_117390836.1">
    <property type="nucleotide sequence ID" value="NZ_QWDC01000001.1"/>
</dbReference>
<comment type="caution">
    <text evidence="12">Was originally thought to be a dihydrodipicolinate synthase (DHDPS), catalyzing the condensation of (S)-aspartate-beta-semialdehyde [(S)-ASA] and pyruvate to dihydrodipicolinate (DHDP). However, it was shown in E.coli that the product of the enzymatic reaction is not dihydrodipicolinate but in fact (4S)-4-hydroxy-2,3,4,5-tetrahydro-(2S)-dipicolinic acid (HTPA), and that the consecutive dehydration reaction leading to DHDP is not spontaneous but catalyzed by DapB.</text>
</comment>
<feature type="active site" description="Schiff-base intermediate with substrate" evidence="12 14">
    <location>
        <position position="164"/>
    </location>
</feature>
<evidence type="ECO:0000256" key="15">
    <source>
        <dbReference type="PIRSR" id="PIRSR001365-2"/>
    </source>
</evidence>
<reference evidence="16 17" key="1">
    <citation type="submission" date="2018-08" db="EMBL/GenBank/DDBJ databases">
        <title>Mucilaginibacter sp. MYSH2.</title>
        <authorList>
            <person name="Seo T."/>
        </authorList>
    </citation>
    <scope>NUCLEOTIDE SEQUENCE [LARGE SCALE GENOMIC DNA]</scope>
    <source>
        <strain evidence="16 17">MYSH2</strain>
    </source>
</reference>
<keyword evidence="17" id="KW-1185">Reference proteome</keyword>
<dbReference type="HAMAP" id="MF_00418">
    <property type="entry name" value="DapA"/>
    <property type="match status" value="1"/>
</dbReference>
<keyword evidence="7 12" id="KW-0220">Diaminopimelate biosynthesis</keyword>
<evidence type="ECO:0000256" key="7">
    <source>
        <dbReference type="ARBA" id="ARBA00022915"/>
    </source>
</evidence>
<keyword evidence="6 12" id="KW-0028">Amino-acid biosynthesis</keyword>
<feature type="site" description="Part of a proton relay during catalysis" evidence="12">
    <location>
        <position position="109"/>
    </location>
</feature>
<evidence type="ECO:0000256" key="13">
    <source>
        <dbReference type="PIRNR" id="PIRNR001365"/>
    </source>
</evidence>
<gene>
    <name evidence="12" type="primary">dapA</name>
    <name evidence="16" type="ORF">D0C36_07030</name>
</gene>
<keyword evidence="9 12" id="KW-0456">Lyase</keyword>
<evidence type="ECO:0000256" key="14">
    <source>
        <dbReference type="PIRSR" id="PIRSR001365-1"/>
    </source>
</evidence>
<comment type="catalytic activity">
    <reaction evidence="11 12">
        <text>L-aspartate 4-semialdehyde + pyruvate = (2S,4S)-4-hydroxy-2,3,4,5-tetrahydrodipicolinate + H2O + H(+)</text>
        <dbReference type="Rhea" id="RHEA:34171"/>
        <dbReference type="ChEBI" id="CHEBI:15361"/>
        <dbReference type="ChEBI" id="CHEBI:15377"/>
        <dbReference type="ChEBI" id="CHEBI:15378"/>
        <dbReference type="ChEBI" id="CHEBI:67139"/>
        <dbReference type="ChEBI" id="CHEBI:537519"/>
        <dbReference type="EC" id="4.3.3.7"/>
    </reaction>
</comment>
<sequence length="292" mass="31378">MNKFHGTGVAMVTPFQADGEVDYPALEKLIGHLIDNGVEYLVSLGTTGESATLSKDEKKKVWEFTAKTVNKRVALVAGIGGNNTRETVTEIAEFDIDGYDAILSASPHYNKPTQEGIYQHYKAIAGAAKLPIILYNVPSRTGSSVAAETTVRLAKEFKNIIGIKEASGSFDLLNQLFRDKPEDFLVISGDDPISLQMVAMGGVGVISVVGNALPKQFSDMIRKCLAGDFKGAHASHYSMIEFTRLMFAEGSPAGVKAALKQLGVCGDTVRLPLVNVSANADEKIAEQLKVVR</sequence>
<dbReference type="Pfam" id="PF00701">
    <property type="entry name" value="DHDPS"/>
    <property type="match status" value="1"/>
</dbReference>
<protein>
    <recommendedName>
        <fullName evidence="4 12">4-hydroxy-tetrahydrodipicolinate synthase</fullName>
        <shortName evidence="12">HTPA synthase</shortName>
        <ecNumber evidence="4 12">4.3.3.7</ecNumber>
    </recommendedName>
</protein>
<evidence type="ECO:0000313" key="16">
    <source>
        <dbReference type="EMBL" id="RFZ95274.1"/>
    </source>
</evidence>
<dbReference type="EC" id="4.3.3.7" evidence="4 12"/>
<dbReference type="InterPro" id="IPR005263">
    <property type="entry name" value="DapA"/>
</dbReference>
<dbReference type="EMBL" id="QWDC01000001">
    <property type="protein sequence ID" value="RFZ95274.1"/>
    <property type="molecule type" value="Genomic_DNA"/>
</dbReference>
<comment type="caution">
    <text evidence="16">The sequence shown here is derived from an EMBL/GenBank/DDBJ whole genome shotgun (WGS) entry which is preliminary data.</text>
</comment>
<dbReference type="GO" id="GO:0009089">
    <property type="term" value="P:lysine biosynthetic process via diaminopimelate"/>
    <property type="evidence" value="ECO:0007669"/>
    <property type="project" value="UniProtKB-UniRule"/>
</dbReference>
<dbReference type="PANTHER" id="PTHR12128:SF66">
    <property type="entry name" value="4-HYDROXY-2-OXOGLUTARATE ALDOLASE, MITOCHONDRIAL"/>
    <property type="match status" value="1"/>
</dbReference>
<evidence type="ECO:0000256" key="8">
    <source>
        <dbReference type="ARBA" id="ARBA00023154"/>
    </source>
</evidence>
<dbReference type="InterPro" id="IPR002220">
    <property type="entry name" value="DapA-like"/>
</dbReference>
<evidence type="ECO:0000256" key="1">
    <source>
        <dbReference type="ARBA" id="ARBA00003294"/>
    </source>
</evidence>
<dbReference type="SMART" id="SM01130">
    <property type="entry name" value="DHDPS"/>
    <property type="match status" value="1"/>
</dbReference>
<organism evidence="16 17">
    <name type="scientific">Mucilaginibacter conchicola</name>
    <dbReference type="NCBI Taxonomy" id="2303333"/>
    <lineage>
        <taxon>Bacteria</taxon>
        <taxon>Pseudomonadati</taxon>
        <taxon>Bacteroidota</taxon>
        <taxon>Sphingobacteriia</taxon>
        <taxon>Sphingobacteriales</taxon>
        <taxon>Sphingobacteriaceae</taxon>
        <taxon>Mucilaginibacter</taxon>
    </lineage>
</organism>
<dbReference type="PIRSF" id="PIRSF001365">
    <property type="entry name" value="DHDPS"/>
    <property type="match status" value="1"/>
</dbReference>
<evidence type="ECO:0000256" key="2">
    <source>
        <dbReference type="ARBA" id="ARBA00005120"/>
    </source>
</evidence>
<feature type="site" description="Part of a proton relay during catalysis" evidence="12">
    <location>
        <position position="46"/>
    </location>
</feature>
<dbReference type="CDD" id="cd00950">
    <property type="entry name" value="DHDPS"/>
    <property type="match status" value="1"/>
</dbReference>
<dbReference type="PRINTS" id="PR00146">
    <property type="entry name" value="DHPICSNTHASE"/>
</dbReference>
<dbReference type="InterPro" id="IPR020625">
    <property type="entry name" value="Schiff_base-form_aldolases_AS"/>
</dbReference>
<dbReference type="OrthoDB" id="9782828at2"/>
<keyword evidence="10 12" id="KW-0704">Schiff base</keyword>
<dbReference type="PANTHER" id="PTHR12128">
    <property type="entry name" value="DIHYDRODIPICOLINATE SYNTHASE"/>
    <property type="match status" value="1"/>
</dbReference>
<comment type="function">
    <text evidence="1 12">Catalyzes the condensation of (S)-aspartate-beta-semialdehyde [(S)-ASA] and pyruvate to 4-hydroxy-tetrahydrodipicolinate (HTPA).</text>
</comment>
<evidence type="ECO:0000256" key="9">
    <source>
        <dbReference type="ARBA" id="ARBA00023239"/>
    </source>
</evidence>
<comment type="pathway">
    <text evidence="2 12">Amino-acid biosynthesis; L-lysine biosynthesis via DAP pathway; (S)-tetrahydrodipicolinate from L-aspartate: step 3/4.</text>
</comment>
<accession>A0A372NZH4</accession>
<evidence type="ECO:0000256" key="5">
    <source>
        <dbReference type="ARBA" id="ARBA00022490"/>
    </source>
</evidence>
<comment type="subcellular location">
    <subcellularLocation>
        <location evidence="12">Cytoplasm</location>
    </subcellularLocation>
</comment>
<evidence type="ECO:0000256" key="4">
    <source>
        <dbReference type="ARBA" id="ARBA00012086"/>
    </source>
</evidence>
<dbReference type="UniPathway" id="UPA00034">
    <property type="reaction ID" value="UER00017"/>
</dbReference>
<keyword evidence="5 12" id="KW-0963">Cytoplasm</keyword>
<dbReference type="AlphaFoldDB" id="A0A372NZH4"/>
<evidence type="ECO:0000256" key="10">
    <source>
        <dbReference type="ARBA" id="ARBA00023270"/>
    </source>
</evidence>
<dbReference type="GO" id="GO:0005829">
    <property type="term" value="C:cytosol"/>
    <property type="evidence" value="ECO:0007669"/>
    <property type="project" value="TreeGrafter"/>
</dbReference>
<evidence type="ECO:0000256" key="12">
    <source>
        <dbReference type="HAMAP-Rule" id="MF_00418"/>
    </source>
</evidence>
<evidence type="ECO:0000313" key="17">
    <source>
        <dbReference type="Proteomes" id="UP000264217"/>
    </source>
</evidence>
<proteinExistence type="inferred from homology"/>
<dbReference type="PROSITE" id="PS00666">
    <property type="entry name" value="DHDPS_2"/>
    <property type="match status" value="1"/>
</dbReference>
<feature type="binding site" evidence="12 15">
    <location>
        <position position="206"/>
    </location>
    <ligand>
        <name>pyruvate</name>
        <dbReference type="ChEBI" id="CHEBI:15361"/>
    </ligand>
</feature>
<dbReference type="InterPro" id="IPR013785">
    <property type="entry name" value="Aldolase_TIM"/>
</dbReference>